<feature type="transmembrane region" description="Helical" evidence="1">
    <location>
        <begin position="414"/>
        <end position="432"/>
    </location>
</feature>
<dbReference type="OrthoDB" id="232755at2"/>
<feature type="transmembrane region" description="Helical" evidence="1">
    <location>
        <begin position="62"/>
        <end position="93"/>
    </location>
</feature>
<feature type="transmembrane region" description="Helical" evidence="1">
    <location>
        <begin position="389"/>
        <end position="408"/>
    </location>
</feature>
<proteinExistence type="predicted"/>
<dbReference type="Proteomes" id="UP000325957">
    <property type="component" value="Unassembled WGS sequence"/>
</dbReference>
<feature type="transmembrane region" description="Helical" evidence="1">
    <location>
        <begin position="468"/>
        <end position="488"/>
    </location>
</feature>
<gene>
    <name evidence="2" type="ORF">FCK90_14555</name>
</gene>
<accession>A0A5J5KUD3</accession>
<comment type="caution">
    <text evidence="2">The sequence shown here is derived from an EMBL/GenBank/DDBJ whole genome shotgun (WGS) entry which is preliminary data.</text>
</comment>
<feature type="transmembrane region" description="Helical" evidence="1">
    <location>
        <begin position="186"/>
        <end position="206"/>
    </location>
</feature>
<protein>
    <submittedName>
        <fullName evidence="2">Amino acid transporter</fullName>
    </submittedName>
</protein>
<keyword evidence="1" id="KW-0472">Membrane</keyword>
<evidence type="ECO:0000256" key="1">
    <source>
        <dbReference type="SAM" id="Phobius"/>
    </source>
</evidence>
<evidence type="ECO:0000313" key="2">
    <source>
        <dbReference type="EMBL" id="KAA9392988.1"/>
    </source>
</evidence>
<dbReference type="RefSeq" id="WP_158035033.1">
    <property type="nucleotide sequence ID" value="NZ_ML708635.1"/>
</dbReference>
<dbReference type="EMBL" id="SZWF01000035">
    <property type="protein sequence ID" value="KAA9392988.1"/>
    <property type="molecule type" value="Genomic_DNA"/>
</dbReference>
<reference evidence="2 3" key="1">
    <citation type="submission" date="2019-05" db="EMBL/GenBank/DDBJ databases">
        <title>Kocuria coralli sp. nov., a novel actinobacterium isolated from coral reef seawater.</title>
        <authorList>
            <person name="Li J."/>
        </authorList>
    </citation>
    <scope>NUCLEOTIDE SEQUENCE [LARGE SCALE GENOMIC DNA]</scope>
    <source>
        <strain evidence="2 3">SCSIO 13007</strain>
    </source>
</reference>
<evidence type="ECO:0000313" key="3">
    <source>
        <dbReference type="Proteomes" id="UP000325957"/>
    </source>
</evidence>
<dbReference type="AlphaFoldDB" id="A0A5J5KUD3"/>
<feature type="transmembrane region" description="Helical" evidence="1">
    <location>
        <begin position="291"/>
        <end position="314"/>
    </location>
</feature>
<feature type="transmembrane region" description="Helical" evidence="1">
    <location>
        <begin position="114"/>
        <end position="139"/>
    </location>
</feature>
<feature type="transmembrane region" description="Helical" evidence="1">
    <location>
        <begin position="218"/>
        <end position="240"/>
    </location>
</feature>
<feature type="transmembrane region" description="Helical" evidence="1">
    <location>
        <begin position="444"/>
        <end position="462"/>
    </location>
</feature>
<feature type="transmembrane region" description="Helical" evidence="1">
    <location>
        <begin position="159"/>
        <end position="179"/>
    </location>
</feature>
<feature type="transmembrane region" description="Helical" evidence="1">
    <location>
        <begin position="348"/>
        <end position="369"/>
    </location>
</feature>
<keyword evidence="1" id="KW-1133">Transmembrane helix</keyword>
<keyword evidence="1" id="KW-0812">Transmembrane</keyword>
<sequence>MGTDARARERLGDWFFQGTRPSAAYAGPHQRPDRTERTHPWWKVMCLTGVDYFSTLGYQPGIAILAAGLLSPMATLVLVLVTLCGALPVYRWVAAVSPRGAGSIHMLERLLPRWTGKITVLVLLGFTCTDFVITITLSSADAAVHIVENPYLPDGASRWQFWVTMGLLLLLAAVFLGGFSEAIKVALVLVPLYLLVNLVVVAGGLVRILQSPELFSNWWSAAMTSHSSPLAAVAVALLVFPKLALGLSGFETGVAVMPQLDGHRREHRDGRKRRQPAATSIRAKVAGAHRLLTTSALIMAFFLMTTSFICTVLIPAAALEGGGAANGRALAYLAHDMFGEVFGTVYDASTVLILWFAGASAMAGMLNLIPRYLPRYGMAPEWTRATRPLVVAVLSAAVIVTWIFGASVDAQGNAYATGVLALITSAAVAVTLSARSHGRRKTSMAFGAVALVFVYTFVDNIITRPDGLHIALVFVTVLLTVSFASRVWRASELRVNQIEWDDRALAWIGETTGRTVRLIAQRPEAVRAVDYSRKLLDEWRWHGLMDGPEVLFVEVNVRDPSDFEDDLKVCAREVDGYRVLHVDGSSVATCLAALALDIGERTGRVAHVYVEWSSGAAALNHIRFLLFGRGQTATTLHEVLRRTVHDDDVRPVVHVM</sequence>
<organism evidence="2 3">
    <name type="scientific">Kocuria coralli</name>
    <dbReference type="NCBI Taxonomy" id="1461025"/>
    <lineage>
        <taxon>Bacteria</taxon>
        <taxon>Bacillati</taxon>
        <taxon>Actinomycetota</taxon>
        <taxon>Actinomycetes</taxon>
        <taxon>Micrococcales</taxon>
        <taxon>Micrococcaceae</taxon>
        <taxon>Kocuria</taxon>
    </lineage>
</organism>
<dbReference type="Gene3D" id="1.20.1740.10">
    <property type="entry name" value="Amino acid/polyamine transporter I"/>
    <property type="match status" value="1"/>
</dbReference>
<name>A0A5J5KUD3_9MICC</name>
<keyword evidence="3" id="KW-1185">Reference proteome</keyword>